<dbReference type="InterPro" id="IPR013103">
    <property type="entry name" value="RVT_2"/>
</dbReference>
<sequence>MLKDVYYIPALRSNVISLGQATISGYDISIRGDFLTMRDSWGSLLIKVPRSANRLYKAQLKVGKEDTNEVGRESGTFTVLCNDIEENVTNQVVDKEANPHSSSVAVHSLVHETNLKSEEEHFGSDNTPNPGTSLDLINEFKKRMASQFEMSDLGELTYYLGIKVSQGKDCLEIKQERYAMKILKEVGMEDCNPSLCPMEPGLKLSKAEDEPEVEATQYRKMETDIRQKDEKSSQNGQKRARNRKSRKSQSQSRAENEEILNGPTRTHLMGRHAQSEEVQELLYKLLQDLQSINEELAEYINTPSWNLPTSSYDDDDDEYSFATQEYLMTCSTAITPDSPKMDSLITVDKHLDTILATESDEVIKSSVEDLVQIPSESEVTSRFELDTVEEVKDFHTEDGEIEDDILREKLLKINLLIAKIEAINSNPPLSSDFVTKSPSAFPNTNDSPSLHENESFHFDVPSSPRPPAKPPDDGIYFEPDTGLLTTKVVGDISEHYALMPRLLPTQPTLCPVIDTLLPFSSENEDKVHLLSHRGFKAFQLFSESPMMIFGGDIPILDVLIASDYEASRAHGFALRSLELQSSALLWESNIQSYRLTFIFMHT</sequence>
<feature type="domain" description="Reverse transcriptase Ty1/copia-type" evidence="2">
    <location>
        <begin position="132"/>
        <end position="199"/>
    </location>
</feature>
<proteinExistence type="predicted"/>
<accession>A0ABQ5G461</accession>
<feature type="compositionally biased region" description="Basic and acidic residues" evidence="1">
    <location>
        <begin position="217"/>
        <end position="232"/>
    </location>
</feature>
<keyword evidence="4" id="KW-1185">Reference proteome</keyword>
<reference evidence="3" key="1">
    <citation type="journal article" date="2022" name="Int. J. Mol. Sci.">
        <title>Draft Genome of Tanacetum Coccineum: Genomic Comparison of Closely Related Tanacetum-Family Plants.</title>
        <authorList>
            <person name="Yamashiro T."/>
            <person name="Shiraishi A."/>
            <person name="Nakayama K."/>
            <person name="Satake H."/>
        </authorList>
    </citation>
    <scope>NUCLEOTIDE SEQUENCE</scope>
</reference>
<evidence type="ECO:0000256" key="1">
    <source>
        <dbReference type="SAM" id="MobiDB-lite"/>
    </source>
</evidence>
<dbReference type="EMBL" id="BQNB010018074">
    <property type="protein sequence ID" value="GJT70412.1"/>
    <property type="molecule type" value="Genomic_DNA"/>
</dbReference>
<evidence type="ECO:0000259" key="2">
    <source>
        <dbReference type="Pfam" id="PF07727"/>
    </source>
</evidence>
<comment type="caution">
    <text evidence="3">The sequence shown here is derived from an EMBL/GenBank/DDBJ whole genome shotgun (WGS) entry which is preliminary data.</text>
</comment>
<dbReference type="Proteomes" id="UP001151760">
    <property type="component" value="Unassembled WGS sequence"/>
</dbReference>
<organism evidence="3 4">
    <name type="scientific">Tanacetum coccineum</name>
    <dbReference type="NCBI Taxonomy" id="301880"/>
    <lineage>
        <taxon>Eukaryota</taxon>
        <taxon>Viridiplantae</taxon>
        <taxon>Streptophyta</taxon>
        <taxon>Embryophyta</taxon>
        <taxon>Tracheophyta</taxon>
        <taxon>Spermatophyta</taxon>
        <taxon>Magnoliopsida</taxon>
        <taxon>eudicotyledons</taxon>
        <taxon>Gunneridae</taxon>
        <taxon>Pentapetalae</taxon>
        <taxon>asterids</taxon>
        <taxon>campanulids</taxon>
        <taxon>Asterales</taxon>
        <taxon>Asteraceae</taxon>
        <taxon>Asteroideae</taxon>
        <taxon>Anthemideae</taxon>
        <taxon>Anthemidinae</taxon>
        <taxon>Tanacetum</taxon>
    </lineage>
</organism>
<feature type="region of interest" description="Disordered" evidence="1">
    <location>
        <begin position="437"/>
        <end position="470"/>
    </location>
</feature>
<name>A0ABQ5G461_9ASTR</name>
<protein>
    <submittedName>
        <fullName evidence="3">Uncharacterized mitochondrial protein-like protein</fullName>
    </submittedName>
</protein>
<dbReference type="Pfam" id="PF07727">
    <property type="entry name" value="RVT_2"/>
    <property type="match status" value="1"/>
</dbReference>
<evidence type="ECO:0000313" key="3">
    <source>
        <dbReference type="EMBL" id="GJT70412.1"/>
    </source>
</evidence>
<evidence type="ECO:0000313" key="4">
    <source>
        <dbReference type="Proteomes" id="UP001151760"/>
    </source>
</evidence>
<feature type="compositionally biased region" description="Basic residues" evidence="1">
    <location>
        <begin position="238"/>
        <end position="247"/>
    </location>
</feature>
<feature type="region of interest" description="Disordered" evidence="1">
    <location>
        <begin position="202"/>
        <end position="273"/>
    </location>
</feature>
<reference evidence="3" key="2">
    <citation type="submission" date="2022-01" db="EMBL/GenBank/DDBJ databases">
        <authorList>
            <person name="Yamashiro T."/>
            <person name="Shiraishi A."/>
            <person name="Satake H."/>
            <person name="Nakayama K."/>
        </authorList>
    </citation>
    <scope>NUCLEOTIDE SEQUENCE</scope>
</reference>
<feature type="compositionally biased region" description="Polar residues" evidence="1">
    <location>
        <begin position="437"/>
        <end position="448"/>
    </location>
</feature>
<gene>
    <name evidence="3" type="ORF">Tco_1029698</name>
</gene>